<dbReference type="EMBL" id="JBJUVG010000008">
    <property type="protein sequence ID" value="MFM9413942.1"/>
    <property type="molecule type" value="Genomic_DNA"/>
</dbReference>
<evidence type="ECO:0000313" key="3">
    <source>
        <dbReference type="Proteomes" id="UP001631949"/>
    </source>
</evidence>
<reference evidence="2 3" key="1">
    <citation type="journal article" date="2016" name="Int. J. Syst. Evol. Microbiol.">
        <title>Peptococcus simiae sp. nov., isolated from rhesus macaque faeces and emended description of the genus Peptococcus.</title>
        <authorList>
            <person name="Shkoporov A.N."/>
            <person name="Efimov B.A."/>
            <person name="Kondova I."/>
            <person name="Ouwerling B."/>
            <person name="Chaplin A.V."/>
            <person name="Shcherbakova V.A."/>
            <person name="Langermans J.A.M."/>
        </authorList>
    </citation>
    <scope>NUCLEOTIDE SEQUENCE [LARGE SCALE GENOMIC DNA]</scope>
    <source>
        <strain evidence="2 3">M108</strain>
    </source>
</reference>
<sequence length="142" mass="16007">MRPAFTNQQLLFIAGLVWLIAGLNVLRIGLRAFPGYLNCPDGLLTLAIFYAFIHFVFGPLVRKNTARITAYPTLQPFYRFLDRKGFIVMTLMISLGISLRQLQLLPDVCIAVFYSGLGAALSLAGLLFFRQYRLTGRQAKPY</sequence>
<dbReference type="Proteomes" id="UP001631949">
    <property type="component" value="Unassembled WGS sequence"/>
</dbReference>
<name>A0ABW9H063_9FIRM</name>
<keyword evidence="1" id="KW-1133">Transmembrane helix</keyword>
<keyword evidence="1" id="KW-0812">Transmembrane</keyword>
<keyword evidence="1" id="KW-0472">Membrane</keyword>
<feature type="transmembrane region" description="Helical" evidence="1">
    <location>
        <begin position="42"/>
        <end position="61"/>
    </location>
</feature>
<feature type="transmembrane region" description="Helical" evidence="1">
    <location>
        <begin position="12"/>
        <end position="30"/>
    </location>
</feature>
<protein>
    <submittedName>
        <fullName evidence="2">Uncharacterized protein</fullName>
    </submittedName>
</protein>
<organism evidence="2 3">
    <name type="scientific">Peptococcus simiae</name>
    <dbReference type="NCBI Taxonomy" id="1643805"/>
    <lineage>
        <taxon>Bacteria</taxon>
        <taxon>Bacillati</taxon>
        <taxon>Bacillota</taxon>
        <taxon>Clostridia</taxon>
        <taxon>Eubacteriales</taxon>
        <taxon>Peptococcaceae</taxon>
        <taxon>Peptococcus</taxon>
    </lineage>
</organism>
<dbReference type="RefSeq" id="WP_408977557.1">
    <property type="nucleotide sequence ID" value="NZ_JBJUVG010000008.1"/>
</dbReference>
<comment type="caution">
    <text evidence="2">The sequence shown here is derived from an EMBL/GenBank/DDBJ whole genome shotgun (WGS) entry which is preliminary data.</text>
</comment>
<feature type="transmembrane region" description="Helical" evidence="1">
    <location>
        <begin position="81"/>
        <end position="99"/>
    </location>
</feature>
<evidence type="ECO:0000256" key="1">
    <source>
        <dbReference type="SAM" id="Phobius"/>
    </source>
</evidence>
<feature type="transmembrane region" description="Helical" evidence="1">
    <location>
        <begin position="111"/>
        <end position="129"/>
    </location>
</feature>
<gene>
    <name evidence="2" type="ORF">ACKQTC_06150</name>
</gene>
<proteinExistence type="predicted"/>
<keyword evidence="3" id="KW-1185">Reference proteome</keyword>
<accession>A0ABW9H063</accession>
<evidence type="ECO:0000313" key="2">
    <source>
        <dbReference type="EMBL" id="MFM9413942.1"/>
    </source>
</evidence>